<keyword evidence="2" id="KW-1003">Cell membrane</keyword>
<evidence type="ECO:0000256" key="3">
    <source>
        <dbReference type="ARBA" id="ARBA00022692"/>
    </source>
</evidence>
<dbReference type="Pfam" id="PF11412">
    <property type="entry name" value="DsbD_N"/>
    <property type="match status" value="1"/>
</dbReference>
<dbReference type="EMBL" id="REFR01000010">
    <property type="protein sequence ID" value="RMB08643.1"/>
    <property type="molecule type" value="Genomic_DNA"/>
</dbReference>
<protein>
    <submittedName>
        <fullName evidence="9">Thiol:disulfide interchange protein DsbD</fullName>
    </submittedName>
</protein>
<feature type="transmembrane region" description="Helical" evidence="7">
    <location>
        <begin position="567"/>
        <end position="585"/>
    </location>
</feature>
<dbReference type="AlphaFoldDB" id="A0A3M0CXL0"/>
<feature type="transmembrane region" description="Helical" evidence="7">
    <location>
        <begin position="364"/>
        <end position="395"/>
    </location>
</feature>
<feature type="transmembrane region" description="Helical" evidence="7">
    <location>
        <begin position="540"/>
        <end position="560"/>
    </location>
</feature>
<feature type="transmembrane region" description="Helical" evidence="7">
    <location>
        <begin position="518"/>
        <end position="534"/>
    </location>
</feature>
<feature type="transmembrane region" description="Helical" evidence="7">
    <location>
        <begin position="317"/>
        <end position="343"/>
    </location>
</feature>
<dbReference type="Pfam" id="PF13899">
    <property type="entry name" value="Thioredoxin_7"/>
    <property type="match status" value="1"/>
</dbReference>
<feature type="domain" description="Thioredoxin" evidence="8">
    <location>
        <begin position="582"/>
        <end position="715"/>
    </location>
</feature>
<keyword evidence="5 7" id="KW-1133">Transmembrane helix</keyword>
<accession>A0A3M0CXL0</accession>
<feature type="transmembrane region" description="Helical" evidence="7">
    <location>
        <begin position="444"/>
        <end position="470"/>
    </location>
</feature>
<keyword evidence="10" id="KW-1185">Reference proteome</keyword>
<keyword evidence="3 7" id="KW-0812">Transmembrane</keyword>
<evidence type="ECO:0000313" key="9">
    <source>
        <dbReference type="EMBL" id="RMB08643.1"/>
    </source>
</evidence>
<dbReference type="GO" id="GO:0015035">
    <property type="term" value="F:protein-disulfide reductase activity"/>
    <property type="evidence" value="ECO:0007669"/>
    <property type="project" value="TreeGrafter"/>
</dbReference>
<comment type="caution">
    <text evidence="9">The sequence shown here is derived from an EMBL/GenBank/DDBJ whole genome shotgun (WGS) entry which is preliminary data.</text>
</comment>
<evidence type="ECO:0000256" key="4">
    <source>
        <dbReference type="ARBA" id="ARBA00022748"/>
    </source>
</evidence>
<dbReference type="GO" id="GO:0005886">
    <property type="term" value="C:plasma membrane"/>
    <property type="evidence" value="ECO:0007669"/>
    <property type="project" value="UniProtKB-SubCell"/>
</dbReference>
<evidence type="ECO:0000256" key="5">
    <source>
        <dbReference type="ARBA" id="ARBA00022989"/>
    </source>
</evidence>
<sequence length="715" mass="75142">MMRHVAGRLAVFVASVLLPGVLVLMAGAIRPAVAAAPVTVSDSHSSLSVVAEVTSYRPGEPFWLALTFTPRDHWHTYWRNPGDSGMAPDLTWQASGAVFDPALYPVPALLPVGPLMNYGYEGPATQLVRVMPDANTRGVLDITLNAEWLVCEIECVPQGGGVSLSVAPDARGGGDATDTAHSDLFSAARAALPEPSYWDAELSLSGESASLTVFMTRDETARVTGAYFFPGEEGTADYAAPQVLTRGPDGLTLGLTRFDGGLTPERGDGLLLLTFADGMTQGFSIERSLSASSAPPSGSDASAIADRSPAAAPVLPLWQAALFALLGGVILNLMPCVFPILSLKAFSLIASGDQSPTARRVEGWAYTGGIMASFGILVAVLVILRAGGAGIGWGFQLQDPVFVAVMVIVMVLVGLSLSGLFHFRTGFEGTGQGLAAQGGPRGAFFTGVLATLVATPCTAPLMAPAIGFALTQSLPAIVLVFAMLAFGLALPFLILSHVPAVARLMPKPGPWMETLKQALAFPMYLTAVWLMYVFNTLAGGAALIFLLGALVVLAFAIWLWQQGRGPVLRTLAAAVGLFAVGSVLWQPEPGTGEPAGDYMQGDVFSLARLSDLRGEGEPVFAYFTADWCITCKVNERVALYRAETETLFRAQGVRVLKGDFTSRDKAIADILASYGRAGVPLYLYFPSGASEAVILPEILTPGILQDTIISANGRG</sequence>
<dbReference type="InterPro" id="IPR028250">
    <property type="entry name" value="DsbDN"/>
</dbReference>
<gene>
    <name evidence="9" type="ORF">BXY39_1278</name>
</gene>
<feature type="transmembrane region" description="Helical" evidence="7">
    <location>
        <begin position="476"/>
        <end position="498"/>
    </location>
</feature>
<evidence type="ECO:0000256" key="7">
    <source>
        <dbReference type="SAM" id="Phobius"/>
    </source>
</evidence>
<dbReference type="InterPro" id="IPR035671">
    <property type="entry name" value="DsbD_gamma"/>
</dbReference>
<dbReference type="PANTHER" id="PTHR32234">
    <property type="entry name" value="THIOL:DISULFIDE INTERCHANGE PROTEIN DSBD"/>
    <property type="match status" value="1"/>
</dbReference>
<keyword evidence="6 7" id="KW-0472">Membrane</keyword>
<dbReference type="SUPFAM" id="SSF52833">
    <property type="entry name" value="Thioredoxin-like"/>
    <property type="match status" value="1"/>
</dbReference>
<name>A0A3M0CXL0_9PROT</name>
<dbReference type="PANTHER" id="PTHR32234:SF3">
    <property type="entry name" value="SUPPRESSION OF COPPER SENSITIVITY PROTEIN"/>
    <property type="match status" value="1"/>
</dbReference>
<evidence type="ECO:0000259" key="8">
    <source>
        <dbReference type="PROSITE" id="PS51352"/>
    </source>
</evidence>
<evidence type="ECO:0000313" key="10">
    <source>
        <dbReference type="Proteomes" id="UP000271227"/>
    </source>
</evidence>
<keyword evidence="4" id="KW-0201">Cytochrome c-type biogenesis</keyword>
<dbReference type="Pfam" id="PF02683">
    <property type="entry name" value="DsbD_TM"/>
    <property type="match status" value="1"/>
</dbReference>
<dbReference type="InParanoid" id="A0A3M0CXL0"/>
<dbReference type="CDD" id="cd02953">
    <property type="entry name" value="DsbDgamma"/>
    <property type="match status" value="1"/>
</dbReference>
<dbReference type="InterPro" id="IPR036249">
    <property type="entry name" value="Thioredoxin-like_sf"/>
</dbReference>
<dbReference type="InterPro" id="IPR013766">
    <property type="entry name" value="Thioredoxin_domain"/>
</dbReference>
<organism evidence="9 10">
    <name type="scientific">Eilatimonas milleporae</name>
    <dbReference type="NCBI Taxonomy" id="911205"/>
    <lineage>
        <taxon>Bacteria</taxon>
        <taxon>Pseudomonadati</taxon>
        <taxon>Pseudomonadota</taxon>
        <taxon>Alphaproteobacteria</taxon>
        <taxon>Kordiimonadales</taxon>
        <taxon>Kordiimonadaceae</taxon>
        <taxon>Eilatimonas</taxon>
    </lineage>
</organism>
<feature type="transmembrane region" description="Helical" evidence="7">
    <location>
        <begin position="401"/>
        <end position="423"/>
    </location>
</feature>
<dbReference type="GO" id="GO:0017004">
    <property type="term" value="P:cytochrome complex assembly"/>
    <property type="evidence" value="ECO:0007669"/>
    <property type="project" value="UniProtKB-KW"/>
</dbReference>
<reference evidence="9 10" key="1">
    <citation type="submission" date="2018-10" db="EMBL/GenBank/DDBJ databases">
        <title>Genomic Encyclopedia of Archaeal and Bacterial Type Strains, Phase II (KMG-II): from individual species to whole genera.</title>
        <authorList>
            <person name="Goeker M."/>
        </authorList>
    </citation>
    <scope>NUCLEOTIDE SEQUENCE [LARGE SCALE GENOMIC DNA]</scope>
    <source>
        <strain evidence="9 10">DSM 25217</strain>
    </source>
</reference>
<dbReference type="GO" id="GO:0045454">
    <property type="term" value="P:cell redox homeostasis"/>
    <property type="evidence" value="ECO:0007669"/>
    <property type="project" value="TreeGrafter"/>
</dbReference>
<evidence type="ECO:0000256" key="2">
    <source>
        <dbReference type="ARBA" id="ARBA00022475"/>
    </source>
</evidence>
<evidence type="ECO:0000256" key="6">
    <source>
        <dbReference type="ARBA" id="ARBA00023136"/>
    </source>
</evidence>
<dbReference type="Proteomes" id="UP000271227">
    <property type="component" value="Unassembled WGS sequence"/>
</dbReference>
<dbReference type="FunCoup" id="A0A3M0CXL0">
    <property type="interactions" value="90"/>
</dbReference>
<dbReference type="Gene3D" id="3.40.30.10">
    <property type="entry name" value="Glutaredoxin"/>
    <property type="match status" value="1"/>
</dbReference>
<proteinExistence type="predicted"/>
<evidence type="ECO:0000256" key="1">
    <source>
        <dbReference type="ARBA" id="ARBA00004651"/>
    </source>
</evidence>
<dbReference type="PROSITE" id="PS51352">
    <property type="entry name" value="THIOREDOXIN_2"/>
    <property type="match status" value="1"/>
</dbReference>
<comment type="subcellular location">
    <subcellularLocation>
        <location evidence="1">Cell membrane</location>
        <topology evidence="1">Multi-pass membrane protein</topology>
    </subcellularLocation>
</comment>
<dbReference type="InterPro" id="IPR003834">
    <property type="entry name" value="Cyt_c_assmbl_TM_dom"/>
</dbReference>